<reference evidence="16" key="2">
    <citation type="submission" date="2025-08" db="UniProtKB">
        <authorList>
            <consortium name="Ensembl"/>
        </authorList>
    </citation>
    <scope>IDENTIFICATION</scope>
    <source>
        <strain evidence="16">Glennie</strain>
    </source>
</reference>
<feature type="transmembrane region" description="Helical" evidence="14">
    <location>
        <begin position="286"/>
        <end position="315"/>
    </location>
</feature>
<comment type="subcellular location">
    <subcellularLocation>
        <location evidence="1">Cell membrane</location>
        <topology evidence="1">Multi-pass membrane protein</topology>
    </subcellularLocation>
</comment>
<evidence type="ECO:0000256" key="13">
    <source>
        <dbReference type="SAM" id="MobiDB-lite"/>
    </source>
</evidence>
<evidence type="ECO:0000313" key="16">
    <source>
        <dbReference type="Ensembl" id="ENSOANP00000045817.1"/>
    </source>
</evidence>
<comment type="similarity">
    <text evidence="11">Belongs to the chemokine-like receptor (CMKLR) family.</text>
</comment>
<sequence>MESGSPVPALPPDGPAAPPATPSASSDRTRDALHVFYAVIFSATFLLGTAGNGLVIWVSGFRMTRTVNGVWYLHLAVADFAFCLFLPLAAAQAALGFHWPFGRPLCKVYNSLGGLNLFASVFLLTLISADRCVCVLRPVWAQRRRSPGRAALAGVGAWLLALALSVPQFLFRDTDGEGEHVHCYNNFDPWNETRGDEELRWELEKTRMVAVAVTRLVLGFVLPLVTIGACYALVLVQLARKGELRGTGRPLRVLVAVVSAFFLCWLPVHVASALQLVAYVRGSQALFAAVGVVGPLGVCLICVNSCLDPVLYAFLGQDFREHLLRSLPASLERALAEESDRTPLTGSSSGSGPPKLEIHHL</sequence>
<keyword evidence="9" id="KW-0325">Glycoprotein</keyword>
<feature type="transmembrane region" description="Helical" evidence="14">
    <location>
        <begin position="35"/>
        <end position="58"/>
    </location>
</feature>
<dbReference type="GO" id="GO:0004875">
    <property type="term" value="F:complement receptor activity"/>
    <property type="evidence" value="ECO:0000318"/>
    <property type="project" value="GO_Central"/>
</dbReference>
<dbReference type="Bgee" id="ENSOANG00000049061">
    <property type="expression patterns" value="Expressed in heart and 4 other cell types or tissues"/>
</dbReference>
<keyword evidence="8 12" id="KW-0675">Receptor</keyword>
<dbReference type="KEGG" id="oaa:100092728"/>
<dbReference type="FunFam" id="1.20.1070.10:FF:000315">
    <property type="entry name" value="G protein-coupled receptor 32"/>
    <property type="match status" value="1"/>
</dbReference>
<gene>
    <name evidence="16" type="primary">LOC100092728</name>
</gene>
<dbReference type="PRINTS" id="PR00237">
    <property type="entry name" value="GPCRRHODOPSN"/>
</dbReference>
<keyword evidence="6 14" id="KW-0472">Membrane</keyword>
<dbReference type="PROSITE" id="PS50262">
    <property type="entry name" value="G_PROTEIN_RECEP_F1_2"/>
    <property type="match status" value="1"/>
</dbReference>
<dbReference type="InterPro" id="IPR017452">
    <property type="entry name" value="GPCR_Rhodpsn_7TM"/>
</dbReference>
<evidence type="ECO:0000256" key="5">
    <source>
        <dbReference type="ARBA" id="ARBA00023040"/>
    </source>
</evidence>
<dbReference type="GO" id="GO:0002430">
    <property type="term" value="P:complement receptor mediated signaling pathway"/>
    <property type="evidence" value="ECO:0000318"/>
    <property type="project" value="GO_Central"/>
</dbReference>
<feature type="domain" description="G-protein coupled receptors family 1 profile" evidence="15">
    <location>
        <begin position="51"/>
        <end position="312"/>
    </location>
</feature>
<proteinExistence type="inferred from homology"/>
<dbReference type="GeneID" id="100092728"/>
<feature type="transmembrane region" description="Helical" evidence="14">
    <location>
        <begin position="251"/>
        <end position="274"/>
    </location>
</feature>
<evidence type="ECO:0000256" key="1">
    <source>
        <dbReference type="ARBA" id="ARBA00004651"/>
    </source>
</evidence>
<evidence type="ECO:0000259" key="15">
    <source>
        <dbReference type="PROSITE" id="PS50262"/>
    </source>
</evidence>
<reference evidence="16" key="3">
    <citation type="submission" date="2025-09" db="UniProtKB">
        <authorList>
            <consortium name="Ensembl"/>
        </authorList>
    </citation>
    <scope>IDENTIFICATION</scope>
    <source>
        <strain evidence="16">Glennie</strain>
    </source>
</reference>
<dbReference type="GO" id="GO:0006954">
    <property type="term" value="P:inflammatory response"/>
    <property type="evidence" value="ECO:0000318"/>
    <property type="project" value="GO_Central"/>
</dbReference>
<evidence type="ECO:0000256" key="4">
    <source>
        <dbReference type="ARBA" id="ARBA00022989"/>
    </source>
</evidence>
<dbReference type="Proteomes" id="UP000002279">
    <property type="component" value="Chromosome 5"/>
</dbReference>
<dbReference type="OMA" id="LACFNSC"/>
<evidence type="ECO:0000256" key="14">
    <source>
        <dbReference type="SAM" id="Phobius"/>
    </source>
</evidence>
<evidence type="ECO:0000256" key="3">
    <source>
        <dbReference type="ARBA" id="ARBA00022692"/>
    </source>
</evidence>
<dbReference type="GO" id="GO:0007200">
    <property type="term" value="P:phospholipase C-activating G protein-coupled receptor signaling pathway"/>
    <property type="evidence" value="ECO:0000318"/>
    <property type="project" value="GO_Central"/>
</dbReference>
<feature type="region of interest" description="Disordered" evidence="13">
    <location>
        <begin position="337"/>
        <end position="361"/>
    </location>
</feature>
<dbReference type="InterPro" id="IPR000826">
    <property type="entry name" value="Formyl_rcpt-rel"/>
</dbReference>
<dbReference type="InterPro" id="IPR000276">
    <property type="entry name" value="GPCR_Rhodpsn"/>
</dbReference>
<dbReference type="RefSeq" id="XP_001521276.2">
    <property type="nucleotide sequence ID" value="XM_001521226.4"/>
</dbReference>
<dbReference type="InParanoid" id="A0A6I8NY69"/>
<keyword evidence="5 12" id="KW-0297">G-protein coupled receptor</keyword>
<dbReference type="PRINTS" id="PR00526">
    <property type="entry name" value="FMETLEUPHER"/>
</dbReference>
<dbReference type="Pfam" id="PF00001">
    <property type="entry name" value="7tm_1"/>
    <property type="match status" value="1"/>
</dbReference>
<dbReference type="Ensembl" id="ENSOANT00000064879.1">
    <property type="protein sequence ID" value="ENSOANP00000045817.1"/>
    <property type="gene ID" value="ENSOANG00000049061.1"/>
</dbReference>
<organism evidence="16 17">
    <name type="scientific">Ornithorhynchus anatinus</name>
    <name type="common">Duckbill platypus</name>
    <dbReference type="NCBI Taxonomy" id="9258"/>
    <lineage>
        <taxon>Eukaryota</taxon>
        <taxon>Metazoa</taxon>
        <taxon>Chordata</taxon>
        <taxon>Craniata</taxon>
        <taxon>Vertebrata</taxon>
        <taxon>Euteleostomi</taxon>
        <taxon>Mammalia</taxon>
        <taxon>Monotremata</taxon>
        <taxon>Ornithorhynchidae</taxon>
        <taxon>Ornithorhynchus</taxon>
    </lineage>
</organism>
<dbReference type="GO" id="GO:0007204">
    <property type="term" value="P:positive regulation of cytosolic calcium ion concentration"/>
    <property type="evidence" value="ECO:0000318"/>
    <property type="project" value="GO_Central"/>
</dbReference>
<evidence type="ECO:0000256" key="7">
    <source>
        <dbReference type="ARBA" id="ARBA00023157"/>
    </source>
</evidence>
<feature type="compositionally biased region" description="Pro residues" evidence="13">
    <location>
        <begin position="8"/>
        <end position="21"/>
    </location>
</feature>
<dbReference type="PROSITE" id="PS00237">
    <property type="entry name" value="G_PROTEIN_RECEP_F1_1"/>
    <property type="match status" value="1"/>
</dbReference>
<accession>A0A6I8NY69</accession>
<reference evidence="16 17" key="1">
    <citation type="journal article" date="2008" name="Nature">
        <title>Genome analysis of the platypus reveals unique signatures of evolution.</title>
        <authorList>
            <person name="Warren W.C."/>
            <person name="Hillier L.W."/>
            <person name="Marshall Graves J.A."/>
            <person name="Birney E."/>
            <person name="Ponting C.P."/>
            <person name="Grutzner F."/>
            <person name="Belov K."/>
            <person name="Miller W."/>
            <person name="Clarke L."/>
            <person name="Chinwalla A.T."/>
            <person name="Yang S.P."/>
            <person name="Heger A."/>
            <person name="Locke D.P."/>
            <person name="Miethke P."/>
            <person name="Waters P.D."/>
            <person name="Veyrunes F."/>
            <person name="Fulton L."/>
            <person name="Fulton B."/>
            <person name="Graves T."/>
            <person name="Wallis J."/>
            <person name="Puente X.S."/>
            <person name="Lopez-Otin C."/>
            <person name="Ordonez G.R."/>
            <person name="Eichler E.E."/>
            <person name="Chen L."/>
            <person name="Cheng Z."/>
            <person name="Deakin J.E."/>
            <person name="Alsop A."/>
            <person name="Thompson K."/>
            <person name="Kirby P."/>
            <person name="Papenfuss A.T."/>
            <person name="Wakefield M.J."/>
            <person name="Olender T."/>
            <person name="Lancet D."/>
            <person name="Huttley G.A."/>
            <person name="Smit A.F."/>
            <person name="Pask A."/>
            <person name="Temple-Smith P."/>
            <person name="Batzer M.A."/>
            <person name="Walker J.A."/>
            <person name="Konkel M.K."/>
            <person name="Harris R.S."/>
            <person name="Whittington C.M."/>
            <person name="Wong E.S."/>
            <person name="Gemmell N.J."/>
            <person name="Buschiazzo E."/>
            <person name="Vargas Jentzsch I.M."/>
            <person name="Merkel A."/>
            <person name="Schmitz J."/>
            <person name="Zemann A."/>
            <person name="Churakov G."/>
            <person name="Kriegs J.O."/>
            <person name="Brosius J."/>
            <person name="Murchison E.P."/>
            <person name="Sachidanandam R."/>
            <person name="Smith C."/>
            <person name="Hannon G.J."/>
            <person name="Tsend-Ayush E."/>
            <person name="McMillan D."/>
            <person name="Attenborough R."/>
            <person name="Rens W."/>
            <person name="Ferguson-Smith M."/>
            <person name="Lefevre C.M."/>
            <person name="Sharp J.A."/>
            <person name="Nicholas K.R."/>
            <person name="Ray D.A."/>
            <person name="Kube M."/>
            <person name="Reinhardt R."/>
            <person name="Pringle T.H."/>
            <person name="Taylor J."/>
            <person name="Jones R.C."/>
            <person name="Nixon B."/>
            <person name="Dacheux J.L."/>
            <person name="Niwa H."/>
            <person name="Sekita Y."/>
            <person name="Huang X."/>
            <person name="Stark A."/>
            <person name="Kheradpour P."/>
            <person name="Kellis M."/>
            <person name="Flicek P."/>
            <person name="Chen Y."/>
            <person name="Webber C."/>
            <person name="Hardison R."/>
            <person name="Nelson J."/>
            <person name="Hallsworth-Pepin K."/>
            <person name="Delehaunty K."/>
            <person name="Markovic C."/>
            <person name="Minx P."/>
            <person name="Feng Y."/>
            <person name="Kremitzki C."/>
            <person name="Mitreva M."/>
            <person name="Glasscock J."/>
            <person name="Wylie T."/>
            <person name="Wohldmann P."/>
            <person name="Thiru P."/>
            <person name="Nhan M.N."/>
            <person name="Pohl C.S."/>
            <person name="Smith S.M."/>
            <person name="Hou S."/>
            <person name="Nefedov M."/>
            <person name="de Jong P.J."/>
            <person name="Renfree M.B."/>
            <person name="Mardis E.R."/>
            <person name="Wilson R.K."/>
        </authorList>
    </citation>
    <scope>NUCLEOTIDE SEQUENCE [LARGE SCALE GENOMIC DNA]</scope>
    <source>
        <strain evidence="16 17">Glennie</strain>
    </source>
</reference>
<feature type="transmembrane region" description="Helical" evidence="14">
    <location>
        <begin position="111"/>
        <end position="129"/>
    </location>
</feature>
<dbReference type="Gene3D" id="1.20.1070.10">
    <property type="entry name" value="Rhodopsin 7-helix transmembrane proteins"/>
    <property type="match status" value="1"/>
</dbReference>
<feature type="transmembrane region" description="Helical" evidence="14">
    <location>
        <begin position="150"/>
        <end position="171"/>
    </location>
</feature>
<evidence type="ECO:0000256" key="8">
    <source>
        <dbReference type="ARBA" id="ARBA00023170"/>
    </source>
</evidence>
<dbReference type="GO" id="GO:0005886">
    <property type="term" value="C:plasma membrane"/>
    <property type="evidence" value="ECO:0000318"/>
    <property type="project" value="GO_Central"/>
</dbReference>
<dbReference type="FunCoup" id="A0A6I8NY69">
    <property type="interactions" value="544"/>
</dbReference>
<keyword evidence="2" id="KW-1003">Cell membrane</keyword>
<feature type="region of interest" description="Disordered" evidence="13">
    <location>
        <begin position="1"/>
        <end position="26"/>
    </location>
</feature>
<dbReference type="GeneTree" id="ENSGT01140000282544"/>
<dbReference type="GO" id="GO:0004982">
    <property type="term" value="F:N-formyl peptide receptor activity"/>
    <property type="evidence" value="ECO:0000318"/>
    <property type="project" value="GO_Central"/>
</dbReference>
<comment type="similarity">
    <text evidence="12">Belongs to the G-protein coupled receptor 1 family.</text>
</comment>
<evidence type="ECO:0000256" key="2">
    <source>
        <dbReference type="ARBA" id="ARBA00022475"/>
    </source>
</evidence>
<dbReference type="PANTHER" id="PTHR24225">
    <property type="entry name" value="CHEMOTACTIC RECEPTOR"/>
    <property type="match status" value="1"/>
</dbReference>
<evidence type="ECO:0000256" key="10">
    <source>
        <dbReference type="ARBA" id="ARBA00023224"/>
    </source>
</evidence>
<evidence type="ECO:0000256" key="12">
    <source>
        <dbReference type="RuleBase" id="RU000688"/>
    </source>
</evidence>
<dbReference type="OrthoDB" id="6088892at2759"/>
<keyword evidence="4 14" id="KW-1133">Transmembrane helix</keyword>
<dbReference type="AlphaFoldDB" id="A0A6I8NY69"/>
<keyword evidence="3 12" id="KW-0812">Transmembrane</keyword>
<feature type="transmembrane region" description="Helical" evidence="14">
    <location>
        <begin position="70"/>
        <end position="91"/>
    </location>
</feature>
<keyword evidence="17" id="KW-1185">Reference proteome</keyword>
<keyword evidence="10 12" id="KW-0807">Transducer</keyword>
<dbReference type="PANTHER" id="PTHR24225:SF0">
    <property type="entry name" value="N-FORMYL PEPTIDE RECEPTOR 2"/>
    <property type="match status" value="1"/>
</dbReference>
<evidence type="ECO:0000256" key="6">
    <source>
        <dbReference type="ARBA" id="ARBA00023136"/>
    </source>
</evidence>
<name>A0A6I8NY69_ORNAN</name>
<evidence type="ECO:0000256" key="9">
    <source>
        <dbReference type="ARBA" id="ARBA00023180"/>
    </source>
</evidence>
<evidence type="ECO:0000256" key="11">
    <source>
        <dbReference type="ARBA" id="ARBA00025736"/>
    </source>
</evidence>
<keyword evidence="7" id="KW-1015">Disulfide bond</keyword>
<evidence type="ECO:0000313" key="17">
    <source>
        <dbReference type="Proteomes" id="UP000002279"/>
    </source>
</evidence>
<dbReference type="SUPFAM" id="SSF81321">
    <property type="entry name" value="Family A G protein-coupled receptor-like"/>
    <property type="match status" value="1"/>
</dbReference>
<protein>
    <recommendedName>
        <fullName evidence="15">G-protein coupled receptors family 1 profile domain-containing protein</fullName>
    </recommendedName>
</protein>
<feature type="transmembrane region" description="Helical" evidence="14">
    <location>
        <begin position="216"/>
        <end position="239"/>
    </location>
</feature>